<keyword evidence="13" id="KW-1185">Reference proteome</keyword>
<comment type="similarity">
    <text evidence="5">Belongs to the GART family.</text>
</comment>
<evidence type="ECO:0000313" key="12">
    <source>
        <dbReference type="EMBL" id="SDW74805.1"/>
    </source>
</evidence>
<evidence type="ECO:0000256" key="2">
    <source>
        <dbReference type="ARBA" id="ARBA00012254"/>
    </source>
</evidence>
<dbReference type="FunFam" id="3.40.50.170:FF:000007">
    <property type="entry name" value="Phosphoribosylglycinamide formyltransferase"/>
    <property type="match status" value="1"/>
</dbReference>
<accession>A0A1L3Q1S3</accession>
<dbReference type="PANTHER" id="PTHR43369">
    <property type="entry name" value="PHOSPHORIBOSYLGLYCINAMIDE FORMYLTRANSFERASE"/>
    <property type="match status" value="1"/>
</dbReference>
<dbReference type="PROSITE" id="PS00373">
    <property type="entry name" value="GART"/>
    <property type="match status" value="1"/>
</dbReference>
<evidence type="ECO:0000259" key="9">
    <source>
        <dbReference type="Pfam" id="PF00551"/>
    </source>
</evidence>
<evidence type="ECO:0000256" key="6">
    <source>
        <dbReference type="ARBA" id="ARBA00041324"/>
    </source>
</evidence>
<dbReference type="AlphaFoldDB" id="A0A1L3Q1S3"/>
<dbReference type="Pfam" id="PF00551">
    <property type="entry name" value="Formyl_trans_N"/>
    <property type="match status" value="1"/>
</dbReference>
<protein>
    <recommendedName>
        <fullName evidence="2">phosphoribosylglycinamide formyltransferase 1</fullName>
        <ecNumber evidence="2">2.1.2.2</ecNumber>
    </recommendedName>
    <alternativeName>
        <fullName evidence="7">5'-phosphoribosylglycinamide transformylase</fullName>
    </alternativeName>
    <alternativeName>
        <fullName evidence="6">GAR transformylase</fullName>
    </alternativeName>
</protein>
<sequence length="202" mass="22052">MTLNIAVLISGRGSNLQSIIDNVESGYIPNACVSVVISDKKDAYGLRRAMDQGINAVFIDPAAYQSKENFENALLEALAKFSTDVLLLAGFMRILGSNVIKAYSNRIMNIHPALLPSFKGLHAQKQALDYGVKIAGCTVHFVDEGMDSGPIILQKSVPVLDSDTEDSLSERILAQEHIIFPEAVKLFAEGRLDVKGRRVHIL</sequence>
<evidence type="ECO:0000313" key="15">
    <source>
        <dbReference type="Proteomes" id="UP000267921"/>
    </source>
</evidence>
<dbReference type="OrthoDB" id="27277at2157"/>
<organism evidence="10 13">
    <name type="scientific">Methanohalophilus halophilus</name>
    <dbReference type="NCBI Taxonomy" id="2177"/>
    <lineage>
        <taxon>Archaea</taxon>
        <taxon>Methanobacteriati</taxon>
        <taxon>Methanobacteriota</taxon>
        <taxon>Stenosarchaea group</taxon>
        <taxon>Methanomicrobia</taxon>
        <taxon>Methanosarcinales</taxon>
        <taxon>Methanosarcinaceae</taxon>
        <taxon>Methanohalophilus</taxon>
    </lineage>
</organism>
<dbReference type="GeneID" id="30582910"/>
<evidence type="ECO:0000313" key="10">
    <source>
        <dbReference type="EMBL" id="APH38741.1"/>
    </source>
</evidence>
<keyword evidence="4" id="KW-0658">Purine biosynthesis</keyword>
<dbReference type="EMBL" id="CP017921">
    <property type="protein sequence ID" value="APH38741.1"/>
    <property type="molecule type" value="Genomic_DNA"/>
</dbReference>
<dbReference type="InterPro" id="IPR036477">
    <property type="entry name" value="Formyl_transf_N_sf"/>
</dbReference>
<name>A0A1L3Q1S3_9EURY</name>
<dbReference type="GO" id="GO:0004644">
    <property type="term" value="F:phosphoribosylglycinamide formyltransferase activity"/>
    <property type="evidence" value="ECO:0007669"/>
    <property type="project" value="UniProtKB-EC"/>
</dbReference>
<dbReference type="NCBIfam" id="TIGR00639">
    <property type="entry name" value="PurN"/>
    <property type="match status" value="1"/>
</dbReference>
<gene>
    <name evidence="10" type="ORF">BHR79_04060</name>
    <name evidence="11" type="ORF">EFE40_08235</name>
    <name evidence="12" type="ORF">SAMN04515625_1562</name>
</gene>
<dbReference type="InterPro" id="IPR002376">
    <property type="entry name" value="Formyl_transf_N"/>
</dbReference>
<dbReference type="UniPathway" id="UPA00074">
    <property type="reaction ID" value="UER00126"/>
</dbReference>
<dbReference type="Proteomes" id="UP000198669">
    <property type="component" value="Unassembled WGS sequence"/>
</dbReference>
<evidence type="ECO:0000256" key="4">
    <source>
        <dbReference type="ARBA" id="ARBA00022755"/>
    </source>
</evidence>
<dbReference type="CDD" id="cd08645">
    <property type="entry name" value="FMT_core_GART"/>
    <property type="match status" value="1"/>
</dbReference>
<reference evidence="10 13" key="1">
    <citation type="submission" date="2016-10" db="EMBL/GenBank/DDBJ databases">
        <title>Methanohalophilus halophilus.</title>
        <authorList>
            <person name="L'haridon S."/>
        </authorList>
    </citation>
    <scope>NUCLEOTIDE SEQUENCE [LARGE SCALE GENOMIC DNA]</scope>
    <source>
        <strain evidence="10 13">Z-7982</strain>
    </source>
</reference>
<dbReference type="Proteomes" id="UP000186879">
    <property type="component" value="Chromosome"/>
</dbReference>
<evidence type="ECO:0000256" key="7">
    <source>
        <dbReference type="ARBA" id="ARBA00041682"/>
    </source>
</evidence>
<dbReference type="InterPro" id="IPR001555">
    <property type="entry name" value="GART_AS"/>
</dbReference>
<dbReference type="GO" id="GO:0006189">
    <property type="term" value="P:'de novo' IMP biosynthetic process"/>
    <property type="evidence" value="ECO:0007669"/>
    <property type="project" value="UniProtKB-UniPathway"/>
</dbReference>
<evidence type="ECO:0000256" key="1">
    <source>
        <dbReference type="ARBA" id="ARBA00005054"/>
    </source>
</evidence>
<evidence type="ECO:0000256" key="8">
    <source>
        <dbReference type="ARBA" id="ARBA00047664"/>
    </source>
</evidence>
<proteinExistence type="inferred from homology"/>
<feature type="domain" description="Formyl transferase N-terminal" evidence="9">
    <location>
        <begin position="4"/>
        <end position="184"/>
    </location>
</feature>
<dbReference type="HAMAP" id="MF_01930">
    <property type="entry name" value="PurN"/>
    <property type="match status" value="1"/>
</dbReference>
<evidence type="ECO:0000313" key="14">
    <source>
        <dbReference type="Proteomes" id="UP000198669"/>
    </source>
</evidence>
<dbReference type="InterPro" id="IPR004607">
    <property type="entry name" value="GART"/>
</dbReference>
<dbReference type="EC" id="2.1.2.2" evidence="2"/>
<keyword evidence="3 10" id="KW-0808">Transferase</keyword>
<evidence type="ECO:0000256" key="3">
    <source>
        <dbReference type="ARBA" id="ARBA00022679"/>
    </source>
</evidence>
<evidence type="ECO:0000313" key="11">
    <source>
        <dbReference type="EMBL" id="RNI07935.1"/>
    </source>
</evidence>
<comment type="pathway">
    <text evidence="1">Purine metabolism; IMP biosynthesis via de novo pathway; N(2)-formyl-N(1)-(5-phospho-D-ribosyl)glycinamide from N(1)-(5-phospho-D-ribosyl)glycinamide (10-formyl THF route): step 1/1.</text>
</comment>
<dbReference type="GO" id="GO:0005737">
    <property type="term" value="C:cytoplasm"/>
    <property type="evidence" value="ECO:0007669"/>
    <property type="project" value="TreeGrafter"/>
</dbReference>
<dbReference type="EMBL" id="RJJG01000006">
    <property type="protein sequence ID" value="RNI07935.1"/>
    <property type="molecule type" value="Genomic_DNA"/>
</dbReference>
<dbReference type="Gene3D" id="3.40.50.170">
    <property type="entry name" value="Formyl transferase, N-terminal domain"/>
    <property type="match status" value="1"/>
</dbReference>
<dbReference type="PANTHER" id="PTHR43369:SF2">
    <property type="entry name" value="PHOSPHORIBOSYLGLYCINAMIDE FORMYLTRANSFERASE"/>
    <property type="match status" value="1"/>
</dbReference>
<reference evidence="12 14" key="2">
    <citation type="submission" date="2016-10" db="EMBL/GenBank/DDBJ databases">
        <authorList>
            <person name="de Groot N.N."/>
        </authorList>
    </citation>
    <scope>NUCLEOTIDE SEQUENCE [LARGE SCALE GENOMIC DNA]</scope>
    <source>
        <strain evidence="12 14">Z-7982</strain>
    </source>
</reference>
<dbReference type="KEGG" id="mhaz:BHR79_04060"/>
<dbReference type="Proteomes" id="UP000267921">
    <property type="component" value="Unassembled WGS sequence"/>
</dbReference>
<dbReference type="RefSeq" id="WP_072561191.1">
    <property type="nucleotide sequence ID" value="NZ_CP017921.1"/>
</dbReference>
<dbReference type="EMBL" id="FNMU01000004">
    <property type="protein sequence ID" value="SDW74805.1"/>
    <property type="molecule type" value="Genomic_DNA"/>
</dbReference>
<dbReference type="STRING" id="2177.BHR79_04060"/>
<evidence type="ECO:0000256" key="5">
    <source>
        <dbReference type="ARBA" id="ARBA00038440"/>
    </source>
</evidence>
<evidence type="ECO:0000313" key="13">
    <source>
        <dbReference type="Proteomes" id="UP000186879"/>
    </source>
</evidence>
<reference evidence="11 15" key="3">
    <citation type="submission" date="2018-10" db="EMBL/GenBank/DDBJ databases">
        <title>Cultivation of a novel Methanohalophilus strain from Kebrit Deep of the Red Sea and a genomic comparison of members of the genus Methanohalophilus.</title>
        <authorList>
            <person name="Guan Y."/>
            <person name="Ngugi D.K."/>
            <person name="Stingl U."/>
        </authorList>
    </citation>
    <scope>NUCLEOTIDE SEQUENCE [LARGE SCALE GENOMIC DNA]</scope>
    <source>
        <strain evidence="11 15">DSM 3094</strain>
    </source>
</reference>
<comment type="catalytic activity">
    <reaction evidence="8">
        <text>N(1)-(5-phospho-beta-D-ribosyl)glycinamide + (6R)-10-formyltetrahydrofolate = N(2)-formyl-N(1)-(5-phospho-beta-D-ribosyl)glycinamide + (6S)-5,6,7,8-tetrahydrofolate + H(+)</text>
        <dbReference type="Rhea" id="RHEA:15053"/>
        <dbReference type="ChEBI" id="CHEBI:15378"/>
        <dbReference type="ChEBI" id="CHEBI:57453"/>
        <dbReference type="ChEBI" id="CHEBI:143788"/>
        <dbReference type="ChEBI" id="CHEBI:147286"/>
        <dbReference type="ChEBI" id="CHEBI:195366"/>
        <dbReference type="EC" id="2.1.2.2"/>
    </reaction>
</comment>
<dbReference type="SUPFAM" id="SSF53328">
    <property type="entry name" value="Formyltransferase"/>
    <property type="match status" value="1"/>
</dbReference>